<feature type="transmembrane region" description="Helical" evidence="1">
    <location>
        <begin position="290"/>
        <end position="310"/>
    </location>
</feature>
<dbReference type="InterPro" id="IPR021424">
    <property type="entry name" value="PorA"/>
</dbReference>
<dbReference type="RefSeq" id="WP_047239504.1">
    <property type="nucleotide sequence ID" value="NZ_CP011541.1"/>
</dbReference>
<dbReference type="KEGG" id="cei:CEPID_01855"/>
<dbReference type="Pfam" id="PF11271">
    <property type="entry name" value="PorA"/>
    <property type="match status" value="1"/>
</dbReference>
<accession>A0A0G3GTV0</accession>
<dbReference type="PATRIC" id="fig|1050174.4.peg.373"/>
<gene>
    <name evidence="2" type="ORF">CEPID_01855</name>
</gene>
<dbReference type="STRING" id="1050174.CEPID_01855"/>
<dbReference type="EMBL" id="CP011541">
    <property type="protein sequence ID" value="AKK02252.1"/>
    <property type="molecule type" value="Genomic_DNA"/>
</dbReference>
<sequence length="315" mass="34754">MLPKSRILSALLLGLGAMLLAWGLLAPHFLHFDGRMPLDLEHTTYSLRDEKAKTRLNQDPDGRVLDAPVTRQLHAEFKDPVDVNSVTVRMGVTTMRESRQADLDRLITASVWSYRLDRFTGLPLTPATVADQPASPTRSVPVDALWVKFPANAEQITYQVFDDTLRKPVPANFAEELSIDGRTVYRYHQDIEPTNVALGYAGPFNTTTFKDGEKGFLFHSGTRDIFVDQHTGMVVDIHEKFDDFYGTAKGEKKEQVLLFDAQLSDTDRAALVQQAASINDGSTIALLNKVAVGVGLVVSIVALLGVFGVGRRKAS</sequence>
<keyword evidence="1" id="KW-0812">Transmembrane</keyword>
<dbReference type="AlphaFoldDB" id="A0A0G3GTV0"/>
<keyword evidence="1" id="KW-1133">Transmembrane helix</keyword>
<protein>
    <submittedName>
        <fullName evidence="2">Putative DUF3068 family protein</fullName>
    </submittedName>
</protein>
<dbReference type="OrthoDB" id="153031at2"/>
<reference evidence="2 3" key="1">
    <citation type="submission" date="2015-05" db="EMBL/GenBank/DDBJ databases">
        <title>Complete genome sequence of Corynebacterium epidermidicanis DSM 45586, isolated from the skin of a dog suffering from pruritus.</title>
        <authorList>
            <person name="Ruckert C."/>
            <person name="Albersmeier A."/>
            <person name="Winkler A."/>
            <person name="Tauch A."/>
        </authorList>
    </citation>
    <scope>NUCLEOTIDE SEQUENCE [LARGE SCALE GENOMIC DNA]</scope>
    <source>
        <strain evidence="2 3">DSM 45586</strain>
    </source>
</reference>
<dbReference type="Proteomes" id="UP000035368">
    <property type="component" value="Chromosome"/>
</dbReference>
<keyword evidence="3" id="KW-1185">Reference proteome</keyword>
<organism evidence="2 3">
    <name type="scientific">Corynebacterium epidermidicanis</name>
    <dbReference type="NCBI Taxonomy" id="1050174"/>
    <lineage>
        <taxon>Bacteria</taxon>
        <taxon>Bacillati</taxon>
        <taxon>Actinomycetota</taxon>
        <taxon>Actinomycetes</taxon>
        <taxon>Mycobacteriales</taxon>
        <taxon>Corynebacteriaceae</taxon>
        <taxon>Corynebacterium</taxon>
    </lineage>
</organism>
<keyword evidence="1" id="KW-0472">Membrane</keyword>
<name>A0A0G3GTV0_9CORY</name>
<evidence type="ECO:0000256" key="1">
    <source>
        <dbReference type="SAM" id="Phobius"/>
    </source>
</evidence>
<evidence type="ECO:0000313" key="3">
    <source>
        <dbReference type="Proteomes" id="UP000035368"/>
    </source>
</evidence>
<evidence type="ECO:0000313" key="2">
    <source>
        <dbReference type="EMBL" id="AKK02252.1"/>
    </source>
</evidence>
<proteinExistence type="predicted"/>